<evidence type="ECO:0000259" key="8">
    <source>
        <dbReference type="Pfam" id="PF04542"/>
    </source>
</evidence>
<keyword evidence="5" id="KW-0804">Transcription</keyword>
<dbReference type="SUPFAM" id="SSF88946">
    <property type="entry name" value="Sigma2 domain of RNA polymerase sigma factors"/>
    <property type="match status" value="1"/>
</dbReference>
<feature type="transmembrane region" description="Helical" evidence="7">
    <location>
        <begin position="315"/>
        <end position="338"/>
    </location>
</feature>
<dbReference type="SUPFAM" id="SSF88659">
    <property type="entry name" value="Sigma3 and sigma4 domains of RNA polymerase sigma factors"/>
    <property type="match status" value="1"/>
</dbReference>
<evidence type="ECO:0000256" key="3">
    <source>
        <dbReference type="ARBA" id="ARBA00023082"/>
    </source>
</evidence>
<evidence type="ECO:0000256" key="2">
    <source>
        <dbReference type="ARBA" id="ARBA00023015"/>
    </source>
</evidence>
<feature type="transmembrane region" description="Helical" evidence="7">
    <location>
        <begin position="243"/>
        <end position="262"/>
    </location>
</feature>
<organism evidence="10 11">
    <name type="scientific">Humibacter ginsenosidimutans</name>
    <dbReference type="NCBI Taxonomy" id="2599293"/>
    <lineage>
        <taxon>Bacteria</taxon>
        <taxon>Bacillati</taxon>
        <taxon>Actinomycetota</taxon>
        <taxon>Actinomycetes</taxon>
        <taxon>Micrococcales</taxon>
        <taxon>Microbacteriaceae</taxon>
        <taxon>Humibacter</taxon>
    </lineage>
</organism>
<feature type="compositionally biased region" description="Low complexity" evidence="6">
    <location>
        <begin position="398"/>
        <end position="426"/>
    </location>
</feature>
<dbReference type="GO" id="GO:0016987">
    <property type="term" value="F:sigma factor activity"/>
    <property type="evidence" value="ECO:0007669"/>
    <property type="project" value="UniProtKB-KW"/>
</dbReference>
<feature type="domain" description="Putative zinc-finger" evidence="9">
    <location>
        <begin position="196"/>
        <end position="230"/>
    </location>
</feature>
<name>A0A5B8M5R8_9MICO</name>
<comment type="similarity">
    <text evidence="1">Belongs to the sigma-70 factor family. ECF subfamily.</text>
</comment>
<feature type="compositionally biased region" description="Low complexity" evidence="6">
    <location>
        <begin position="354"/>
        <end position="386"/>
    </location>
</feature>
<keyword evidence="2" id="KW-0805">Transcription regulation</keyword>
<dbReference type="OrthoDB" id="4990598at2"/>
<evidence type="ECO:0000256" key="1">
    <source>
        <dbReference type="ARBA" id="ARBA00010641"/>
    </source>
</evidence>
<keyword evidence="7" id="KW-0472">Membrane</keyword>
<evidence type="ECO:0000256" key="6">
    <source>
        <dbReference type="SAM" id="MobiDB-lite"/>
    </source>
</evidence>
<dbReference type="Gene3D" id="2.60.40.10">
    <property type="entry name" value="Immunoglobulins"/>
    <property type="match status" value="1"/>
</dbReference>
<dbReference type="AlphaFoldDB" id="A0A5B8M5R8"/>
<dbReference type="InterPro" id="IPR013324">
    <property type="entry name" value="RNA_pol_sigma_r3/r4-like"/>
</dbReference>
<evidence type="ECO:0000313" key="11">
    <source>
        <dbReference type="Proteomes" id="UP000320216"/>
    </source>
</evidence>
<dbReference type="KEGG" id="huw:FPZ11_08665"/>
<evidence type="ECO:0000259" key="9">
    <source>
        <dbReference type="Pfam" id="PF13490"/>
    </source>
</evidence>
<dbReference type="Gene3D" id="1.10.10.10">
    <property type="entry name" value="Winged helix-like DNA-binding domain superfamily/Winged helix DNA-binding domain"/>
    <property type="match status" value="1"/>
</dbReference>
<evidence type="ECO:0000256" key="4">
    <source>
        <dbReference type="ARBA" id="ARBA00023125"/>
    </source>
</evidence>
<dbReference type="NCBIfam" id="TIGR02937">
    <property type="entry name" value="sigma70-ECF"/>
    <property type="match status" value="1"/>
</dbReference>
<dbReference type="GO" id="GO:0003677">
    <property type="term" value="F:DNA binding"/>
    <property type="evidence" value="ECO:0007669"/>
    <property type="project" value="UniProtKB-KW"/>
</dbReference>
<feature type="domain" description="RNA polymerase sigma-70 region 2" evidence="8">
    <location>
        <begin position="33"/>
        <end position="93"/>
    </location>
</feature>
<keyword evidence="7" id="KW-1133">Transmembrane helix</keyword>
<gene>
    <name evidence="10" type="ORF">FPZ11_08665</name>
</gene>
<dbReference type="InterPro" id="IPR014284">
    <property type="entry name" value="RNA_pol_sigma-70_dom"/>
</dbReference>
<dbReference type="Gene3D" id="1.10.1740.10">
    <property type="match status" value="1"/>
</dbReference>
<dbReference type="PANTHER" id="PTHR43133:SF8">
    <property type="entry name" value="RNA POLYMERASE SIGMA FACTOR HI_1459-RELATED"/>
    <property type="match status" value="1"/>
</dbReference>
<dbReference type="InterPro" id="IPR039425">
    <property type="entry name" value="RNA_pol_sigma-70-like"/>
</dbReference>
<keyword evidence="7" id="KW-0812">Transmembrane</keyword>
<evidence type="ECO:0000256" key="7">
    <source>
        <dbReference type="SAM" id="Phobius"/>
    </source>
</evidence>
<feature type="region of interest" description="Disordered" evidence="6">
    <location>
        <begin position="342"/>
        <end position="467"/>
    </location>
</feature>
<keyword evidence="3" id="KW-0731">Sigma factor</keyword>
<dbReference type="Proteomes" id="UP000320216">
    <property type="component" value="Chromosome"/>
</dbReference>
<dbReference type="Pfam" id="PF13490">
    <property type="entry name" value="zf-HC2"/>
    <property type="match status" value="1"/>
</dbReference>
<dbReference type="InterPro" id="IPR013783">
    <property type="entry name" value="Ig-like_fold"/>
</dbReference>
<dbReference type="GO" id="GO:0006352">
    <property type="term" value="P:DNA-templated transcription initiation"/>
    <property type="evidence" value="ECO:0007669"/>
    <property type="project" value="InterPro"/>
</dbReference>
<dbReference type="GO" id="GO:0005975">
    <property type="term" value="P:carbohydrate metabolic process"/>
    <property type="evidence" value="ECO:0007669"/>
    <property type="project" value="UniProtKB-ARBA"/>
</dbReference>
<dbReference type="Pfam" id="PF04542">
    <property type="entry name" value="Sigma70_r2"/>
    <property type="match status" value="1"/>
</dbReference>
<dbReference type="RefSeq" id="WP_146320067.1">
    <property type="nucleotide sequence ID" value="NZ_CP042305.1"/>
</dbReference>
<dbReference type="InterPro" id="IPR013325">
    <property type="entry name" value="RNA_pol_sigma_r2"/>
</dbReference>
<dbReference type="PANTHER" id="PTHR43133">
    <property type="entry name" value="RNA POLYMERASE ECF-TYPE SIGMA FACTO"/>
    <property type="match status" value="1"/>
</dbReference>
<keyword evidence="4" id="KW-0238">DNA-binding</keyword>
<dbReference type="EMBL" id="CP042305">
    <property type="protein sequence ID" value="QDZ14820.1"/>
    <property type="molecule type" value="Genomic_DNA"/>
</dbReference>
<feature type="compositionally biased region" description="Pro residues" evidence="6">
    <location>
        <begin position="427"/>
        <end position="452"/>
    </location>
</feature>
<dbReference type="InterPro" id="IPR027383">
    <property type="entry name" value="Znf_put"/>
</dbReference>
<keyword evidence="11" id="KW-1185">Reference proteome</keyword>
<reference evidence="10 11" key="1">
    <citation type="submission" date="2019-07" db="EMBL/GenBank/DDBJ databases">
        <title>Full genome sequence of Humibacter sp. WJ7-1.</title>
        <authorList>
            <person name="Im W.-T."/>
        </authorList>
    </citation>
    <scope>NUCLEOTIDE SEQUENCE [LARGE SCALE GENOMIC DNA]</scope>
    <source>
        <strain evidence="10 11">WJ7-1</strain>
    </source>
</reference>
<accession>A0A5B8M5R8</accession>
<evidence type="ECO:0000313" key="10">
    <source>
        <dbReference type="EMBL" id="QDZ14820.1"/>
    </source>
</evidence>
<sequence length="619" mass="61464">MSSHAATRRLERAGDAELVTLTRKGDTDAYAMLFRRHASAATSVARSVTSTFEPDDLVSEAYTRILQALKAGNGPTAAFRPYLFTTVRNIAASWGRSGKDAVPLEPVELEALAVEADPTLAELDRSLTAQAFRTLPPRWQEALWYSEVEGMQPAELAPLLGVRAQAAAALCYRAREGLRQAWIRAHLNSAHLEPECAWTVERLAARSRGRLGKRDRARVDAHLDTCAKCAMAAAEAEETGSRIALVLLPLVLGSGAAAAYAASVKAGLVVGAGAGGATAAGVGTFGASAAGAQGAGSAGAGASSGSSSGGLSGGAGVLIGVVAGVVVVAGAVAGVLVATAPGHGSDASPAVQQDSFGSSKAGDSSSSPDVSVPGASPSATPAPTADPGRDSSTGPDQTPSTANQNSSSTPASSNPASTPSGTTSSPAAPPTSSPPSSPGTPSTPAPVPPAPPTITADTGDGRYLPVVSGSALPDATVTVSGGGATATVRADASGAWRVTDAFGDFPAGAGTVSASQTDAEGLSSATASVSFSLSAPQLSVTGIGSSHSPLMTVRVTGVPGARIQVLVDGVSQRISSLDGSGQHSYLIALRRGTHDIAVRYADGSGRLGPSTHTTVTVGP</sequence>
<dbReference type="InterPro" id="IPR007627">
    <property type="entry name" value="RNA_pol_sigma70_r2"/>
</dbReference>
<proteinExistence type="inferred from homology"/>
<protein>
    <submittedName>
        <fullName evidence="10">Sigma-70 family RNA polymerase sigma factor</fullName>
    </submittedName>
</protein>
<evidence type="ECO:0000256" key="5">
    <source>
        <dbReference type="ARBA" id="ARBA00023163"/>
    </source>
</evidence>
<dbReference type="InterPro" id="IPR036388">
    <property type="entry name" value="WH-like_DNA-bd_sf"/>
</dbReference>